<keyword evidence="3" id="KW-1185">Reference proteome</keyword>
<evidence type="ECO:0000313" key="2">
    <source>
        <dbReference type="EMBL" id="MQM19096.1"/>
    </source>
</evidence>
<comment type="caution">
    <text evidence="2">The sequence shown here is derived from an EMBL/GenBank/DDBJ whole genome shotgun (WGS) entry which is preliminary data.</text>
</comment>
<dbReference type="PANTHER" id="PTHR47723:SF19">
    <property type="entry name" value="POLYNUCLEOTIDYL TRANSFERASE, RIBONUCLEASE H-LIKE SUPERFAMILY PROTEIN"/>
    <property type="match status" value="1"/>
</dbReference>
<dbReference type="Gene3D" id="3.30.420.10">
    <property type="entry name" value="Ribonuclease H-like superfamily/Ribonuclease H"/>
    <property type="match status" value="1"/>
</dbReference>
<dbReference type="SUPFAM" id="SSF53098">
    <property type="entry name" value="Ribonuclease H-like"/>
    <property type="match status" value="1"/>
</dbReference>
<dbReference type="EMBL" id="NMUH01008658">
    <property type="protein sequence ID" value="MQM19096.1"/>
    <property type="molecule type" value="Genomic_DNA"/>
</dbReference>
<gene>
    <name evidence="2" type="ORF">Taro_052096</name>
</gene>
<evidence type="ECO:0000313" key="3">
    <source>
        <dbReference type="Proteomes" id="UP000652761"/>
    </source>
</evidence>
<name>A0A843XIC6_COLES</name>
<dbReference type="Proteomes" id="UP000652761">
    <property type="component" value="Unassembled WGS sequence"/>
</dbReference>
<dbReference type="InterPro" id="IPR036397">
    <property type="entry name" value="RNaseH_sf"/>
</dbReference>
<feature type="domain" description="RNase H type-1" evidence="1">
    <location>
        <begin position="181"/>
        <end position="290"/>
    </location>
</feature>
<dbReference type="CDD" id="cd06222">
    <property type="entry name" value="RNase_H_like"/>
    <property type="match status" value="1"/>
</dbReference>
<organism evidence="2 3">
    <name type="scientific">Colocasia esculenta</name>
    <name type="common">Wild taro</name>
    <name type="synonym">Arum esculentum</name>
    <dbReference type="NCBI Taxonomy" id="4460"/>
    <lineage>
        <taxon>Eukaryota</taxon>
        <taxon>Viridiplantae</taxon>
        <taxon>Streptophyta</taxon>
        <taxon>Embryophyta</taxon>
        <taxon>Tracheophyta</taxon>
        <taxon>Spermatophyta</taxon>
        <taxon>Magnoliopsida</taxon>
        <taxon>Liliopsida</taxon>
        <taxon>Araceae</taxon>
        <taxon>Aroideae</taxon>
        <taxon>Colocasieae</taxon>
        <taxon>Colocasia</taxon>
    </lineage>
</organism>
<evidence type="ECO:0000259" key="1">
    <source>
        <dbReference type="Pfam" id="PF13456"/>
    </source>
</evidence>
<protein>
    <recommendedName>
        <fullName evidence="1">RNase H type-1 domain-containing protein</fullName>
    </recommendedName>
</protein>
<proteinExistence type="predicted"/>
<dbReference type="PANTHER" id="PTHR47723">
    <property type="entry name" value="OS05G0353850 PROTEIN"/>
    <property type="match status" value="1"/>
</dbReference>
<dbReference type="InterPro" id="IPR044730">
    <property type="entry name" value="RNase_H-like_dom_plant"/>
</dbReference>
<accession>A0A843XIC6</accession>
<dbReference type="OrthoDB" id="678303at2759"/>
<reference evidence="2" key="1">
    <citation type="submission" date="2017-07" db="EMBL/GenBank/DDBJ databases">
        <title>Taro Niue Genome Assembly and Annotation.</title>
        <authorList>
            <person name="Atibalentja N."/>
            <person name="Keating K."/>
            <person name="Fields C.J."/>
        </authorList>
    </citation>
    <scope>NUCLEOTIDE SEQUENCE</scope>
    <source>
        <strain evidence="2">Niue_2</strain>
        <tissue evidence="2">Leaf</tissue>
    </source>
</reference>
<dbReference type="InterPro" id="IPR012337">
    <property type="entry name" value="RNaseH-like_sf"/>
</dbReference>
<dbReference type="GO" id="GO:0004523">
    <property type="term" value="F:RNA-DNA hybrid ribonuclease activity"/>
    <property type="evidence" value="ECO:0007669"/>
    <property type="project" value="InterPro"/>
</dbReference>
<dbReference type="Pfam" id="PF13456">
    <property type="entry name" value="RVT_3"/>
    <property type="match status" value="1"/>
</dbReference>
<dbReference type="GO" id="GO:0003676">
    <property type="term" value="F:nucleic acid binding"/>
    <property type="evidence" value="ECO:0007669"/>
    <property type="project" value="InterPro"/>
</dbReference>
<dbReference type="InterPro" id="IPR002156">
    <property type="entry name" value="RNaseH_domain"/>
</dbReference>
<dbReference type="AlphaFoldDB" id="A0A843XIC6"/>
<sequence>MNFLEHVRFPRRDSSMNAPTKVDENIKKAEIHISDCQQRYDSASTPSNQSTLNEANAKLMQILHWQELFWCQKSRIQWLQEGDRNTAFYHAAVRSRRSRNFIHRLKIRCKMKFEQVACSTSAIRNHIHYMVNVGLENLVFKQYATPPQMALIKEFGFSYMPPVKMVRMVRWIPPLHGPILNVDGASKGNPGPCGGGGIDRTSNGTVLFAFAHFYGVGTSLLAECHAMCDGVQMALEKGDPITLISTDSLVLVNSLRSGTPPSWECLRWWWLIHEFVQQHNVEVKHVSLEGVITYRLLEMGKDNSKPVFVKKGVPNIAPTLRNNNNNFSNNNKRPNAVRDFARDKRVKVEGRQLAENCKFYDKPGHRAEEC</sequence>
<dbReference type="InterPro" id="IPR053151">
    <property type="entry name" value="RNase_H-like"/>
</dbReference>